<dbReference type="Proteomes" id="UP000799770">
    <property type="component" value="Unassembled WGS sequence"/>
</dbReference>
<gene>
    <name evidence="3" type="ORF">BDV96DRAFT_639353</name>
</gene>
<name>A0A6A5ZTI6_9PLEO</name>
<feature type="chain" id="PRO_5025343230" description="Circumsporozoite protein" evidence="2">
    <location>
        <begin position="18"/>
        <end position="377"/>
    </location>
</feature>
<dbReference type="AlphaFoldDB" id="A0A6A5ZTI6"/>
<evidence type="ECO:0000256" key="2">
    <source>
        <dbReference type="SAM" id="SignalP"/>
    </source>
</evidence>
<reference evidence="3" key="1">
    <citation type="journal article" date="2020" name="Stud. Mycol.">
        <title>101 Dothideomycetes genomes: a test case for predicting lifestyles and emergence of pathogens.</title>
        <authorList>
            <person name="Haridas S."/>
            <person name="Albert R."/>
            <person name="Binder M."/>
            <person name="Bloem J."/>
            <person name="Labutti K."/>
            <person name="Salamov A."/>
            <person name="Andreopoulos B."/>
            <person name="Baker S."/>
            <person name="Barry K."/>
            <person name="Bills G."/>
            <person name="Bluhm B."/>
            <person name="Cannon C."/>
            <person name="Castanera R."/>
            <person name="Culley D."/>
            <person name="Daum C."/>
            <person name="Ezra D."/>
            <person name="Gonzalez J."/>
            <person name="Henrissat B."/>
            <person name="Kuo A."/>
            <person name="Liang C."/>
            <person name="Lipzen A."/>
            <person name="Lutzoni F."/>
            <person name="Magnuson J."/>
            <person name="Mondo S."/>
            <person name="Nolan M."/>
            <person name="Ohm R."/>
            <person name="Pangilinan J."/>
            <person name="Park H.-J."/>
            <person name="Ramirez L."/>
            <person name="Alfaro M."/>
            <person name="Sun H."/>
            <person name="Tritt A."/>
            <person name="Yoshinaga Y."/>
            <person name="Zwiers L.-H."/>
            <person name="Turgeon B."/>
            <person name="Goodwin S."/>
            <person name="Spatafora J."/>
            <person name="Crous P."/>
            <person name="Grigoriev I."/>
        </authorList>
    </citation>
    <scope>NUCLEOTIDE SEQUENCE</scope>
    <source>
        <strain evidence="3">CBS 627.86</strain>
    </source>
</reference>
<keyword evidence="2" id="KW-0732">Signal</keyword>
<accession>A0A6A5ZTI6</accession>
<protein>
    <recommendedName>
        <fullName evidence="5">Circumsporozoite protein</fullName>
    </recommendedName>
</protein>
<feature type="signal peptide" evidence="2">
    <location>
        <begin position="1"/>
        <end position="17"/>
    </location>
</feature>
<keyword evidence="4" id="KW-1185">Reference proteome</keyword>
<dbReference type="EMBL" id="ML977310">
    <property type="protein sequence ID" value="KAF2122789.1"/>
    <property type="molecule type" value="Genomic_DNA"/>
</dbReference>
<evidence type="ECO:0000313" key="4">
    <source>
        <dbReference type="Proteomes" id="UP000799770"/>
    </source>
</evidence>
<evidence type="ECO:0008006" key="5">
    <source>
        <dbReference type="Google" id="ProtNLM"/>
    </source>
</evidence>
<evidence type="ECO:0000256" key="1">
    <source>
        <dbReference type="SAM" id="MobiDB-lite"/>
    </source>
</evidence>
<evidence type="ECO:0000313" key="3">
    <source>
        <dbReference type="EMBL" id="KAF2122789.1"/>
    </source>
</evidence>
<proteinExistence type="predicted"/>
<sequence>MFAKSVLLAALIAYAEARFNQEQIPISAISAVQGGAPGAAATIAGGAISTLLGAADPCDKLRTADDIITQLGTGADALAAAIGLVTAEKNTNPSNNDNAQIVCADASLPATQALRGITPLIDPAADGADAVNALSASTAATPLDATGKSVFDLVEAAAPGVVQAAGAAGGAAAGGAAAGGNNAAAGGNDAAQAANNTAQAGGNDAAQQAGDNTDDANACDAQAAAPAANETAAAGGNDQQAAAGGATGNVVGDADFGKCTPTITFEAGRPGRKADEFTFQIGDPLARGGQQDALNPAIITNALCNQLNNVCGANQAALDSCAAAKAKADALTTRDKAVADTFNTAIGFPGAVTNPDGGPADVAAAARMMRRGYRMMD</sequence>
<organism evidence="3 4">
    <name type="scientific">Lophiotrema nucula</name>
    <dbReference type="NCBI Taxonomy" id="690887"/>
    <lineage>
        <taxon>Eukaryota</taxon>
        <taxon>Fungi</taxon>
        <taxon>Dikarya</taxon>
        <taxon>Ascomycota</taxon>
        <taxon>Pezizomycotina</taxon>
        <taxon>Dothideomycetes</taxon>
        <taxon>Pleosporomycetidae</taxon>
        <taxon>Pleosporales</taxon>
        <taxon>Lophiotremataceae</taxon>
        <taxon>Lophiotrema</taxon>
    </lineage>
</organism>
<feature type="region of interest" description="Disordered" evidence="1">
    <location>
        <begin position="197"/>
        <end position="217"/>
    </location>
</feature>
<dbReference type="OrthoDB" id="2141239at2759"/>